<dbReference type="AlphaFoldDB" id="A0A0F3ND20"/>
<feature type="region of interest" description="Disordered" evidence="1">
    <location>
        <begin position="504"/>
        <end position="543"/>
    </location>
</feature>
<evidence type="ECO:0000256" key="1">
    <source>
        <dbReference type="SAM" id="MobiDB-lite"/>
    </source>
</evidence>
<feature type="compositionally biased region" description="Low complexity" evidence="1">
    <location>
        <begin position="509"/>
        <end position="519"/>
    </location>
</feature>
<organism evidence="2 3">
    <name type="scientific">Ehrlichia cf. muris str. EmCRT</name>
    <dbReference type="NCBI Taxonomy" id="1359167"/>
    <lineage>
        <taxon>Bacteria</taxon>
        <taxon>Pseudomonadati</taxon>
        <taxon>Pseudomonadota</taxon>
        <taxon>Alphaproteobacteria</taxon>
        <taxon>Rickettsiales</taxon>
        <taxon>Anaplasmataceae</taxon>
        <taxon>Ehrlichia</taxon>
    </lineage>
</organism>
<name>A0A0F3ND20_9RICK</name>
<reference evidence="2 3" key="1">
    <citation type="submission" date="2015-02" db="EMBL/GenBank/DDBJ databases">
        <title>Genome Sequencing of Rickettsiales.</title>
        <authorList>
            <person name="Daugherty S.C."/>
            <person name="Su Q."/>
            <person name="Abolude K."/>
            <person name="Beier-Sexton M."/>
            <person name="Carlyon J.A."/>
            <person name="Carter R."/>
            <person name="Day N.P."/>
            <person name="Dumler S.J."/>
            <person name="Dyachenko V."/>
            <person name="Godinez A."/>
            <person name="Kurtti T.J."/>
            <person name="Lichay M."/>
            <person name="Mullins K.E."/>
            <person name="Ott S."/>
            <person name="Pappas-Brown V."/>
            <person name="Paris D.H."/>
            <person name="Patel P."/>
            <person name="Richards A.L."/>
            <person name="Sadzewicz L."/>
            <person name="Sears K."/>
            <person name="Seidman D."/>
            <person name="Sengamalay N."/>
            <person name="Stenos J."/>
            <person name="Tallon L.J."/>
            <person name="Vincent G."/>
            <person name="Fraser C.M."/>
            <person name="Munderloh U."/>
            <person name="Dunning-Hotopp J.C."/>
        </authorList>
    </citation>
    <scope>NUCLEOTIDE SEQUENCE [LARGE SCALE GENOMIC DNA]</scope>
    <source>
        <strain evidence="2 3">EmCRT</strain>
    </source>
</reference>
<feature type="region of interest" description="Disordered" evidence="1">
    <location>
        <begin position="1"/>
        <end position="24"/>
    </location>
</feature>
<proteinExistence type="predicted"/>
<sequence>MSSESEYVEERQEMDNAEDLSDFDMSGADLQEDSYFVNYYSLGAIPKTYSPAVIARDTRDIRRYSGQEISDESFSCSGTSDDYISTKSSVLSEFDYPNRRSNSYNEGVKVQAYSSSLNPISGSNAVQSKCIRLDSLGREDDDLVSYTFGSLLRSSSKPVLSGSDSNFSEFVVNPTIYAEFKGITPFCFSYSGNIFCEMWKLPTPGFYNVEGCISTNDLMLQSIVLDLRTCGGLKENIVFVINQGNLIDMKNQISNVLHSDIKSGVANSQEIASAMGDEYNQEENVQGVVQRSGITSESSVVATEQDMDTICRGGIQVGITKCLPDSCSEEITDSEEVHGIRGISDTSSAVVQAITQTVKSGRVSCNTGMVNDNLYQGWRNGSQLLVKKNVCFESRKMTPISRNTITIQAEGHKPNTSGSSSKGSRASIKVGESSGMGVKKSLIKNTPCSERTDLAVHKGSKSSGSMPVKSSCSERTDLAVHKGPKSSSCISGKSSTFKRTDLAVHKGSKSSGSMPVKSSCSERTDLAVHKGPKSSGSMSVKSSVSGYTGLVTHKDPKNSNSMLTKSCESKDVNPTVVGVTAKISAPKSNQQGVEKSVYVLKKSSVLGKCKDPRDMDTTKCSIDNTSDITDVRRKYDGACYKDVHHDEGLRSRVSAIYGQVSRSNLEVVGMVDHTSIGNRPTTIKNLGVRRNKSGATDTEYKRRNRCSVESGLIILPEVSIGRVLIRGVGVLHDVLNDRFCIMHKSLSQYNKDSKAAIRCREVNYIANSRIQHADSIVRNVVNEWVLMQRAILWNKHGKRIVVSSMRDLEKIFQRMYADQGRTSVDYQLKLQDIRSDVEDNVKFQIACLVKDTFLKNACDRAFSDIALIIFDKVFVTHELIIKGIEKCSKEELEDKVVKNCSLFHKDKLQAKVLTHIEGLNAFLEKHLHLKSKEVIRKHLKTCKVDIVHDDVKHCCVNEIIKATTPSIATGWVSDIFSSRTNVDKFNMQ</sequence>
<feature type="compositionally biased region" description="Low complexity" evidence="1">
    <location>
        <begin position="461"/>
        <end position="471"/>
    </location>
</feature>
<dbReference type="PATRIC" id="fig|1359167.3.peg.513"/>
<evidence type="ECO:0000313" key="3">
    <source>
        <dbReference type="Proteomes" id="UP000033546"/>
    </source>
</evidence>
<gene>
    <name evidence="2" type="ORF">EMUCRT_0527</name>
</gene>
<feature type="compositionally biased region" description="Low complexity" evidence="1">
    <location>
        <begin position="533"/>
        <end position="543"/>
    </location>
</feature>
<feature type="compositionally biased region" description="Low complexity" evidence="1">
    <location>
        <begin position="417"/>
        <end position="427"/>
    </location>
</feature>
<comment type="caution">
    <text evidence="2">The sequence shown here is derived from an EMBL/GenBank/DDBJ whole genome shotgun (WGS) entry which is preliminary data.</text>
</comment>
<dbReference type="EMBL" id="LANU01000002">
    <property type="protein sequence ID" value="KJV65582.1"/>
    <property type="molecule type" value="Genomic_DNA"/>
</dbReference>
<protein>
    <submittedName>
        <fullName evidence="2">Uncharacterized protein</fullName>
    </submittedName>
</protein>
<feature type="region of interest" description="Disordered" evidence="1">
    <location>
        <begin position="405"/>
        <end position="492"/>
    </location>
</feature>
<accession>A0A0F3ND20</accession>
<dbReference type="Proteomes" id="UP000033546">
    <property type="component" value="Unassembled WGS sequence"/>
</dbReference>
<evidence type="ECO:0000313" key="2">
    <source>
        <dbReference type="EMBL" id="KJV65582.1"/>
    </source>
</evidence>